<dbReference type="EMBL" id="BQNB010020975">
    <property type="protein sequence ID" value="GJU01559.1"/>
    <property type="molecule type" value="Genomic_DNA"/>
</dbReference>
<organism evidence="1 2">
    <name type="scientific">Tanacetum coccineum</name>
    <dbReference type="NCBI Taxonomy" id="301880"/>
    <lineage>
        <taxon>Eukaryota</taxon>
        <taxon>Viridiplantae</taxon>
        <taxon>Streptophyta</taxon>
        <taxon>Embryophyta</taxon>
        <taxon>Tracheophyta</taxon>
        <taxon>Spermatophyta</taxon>
        <taxon>Magnoliopsida</taxon>
        <taxon>eudicotyledons</taxon>
        <taxon>Gunneridae</taxon>
        <taxon>Pentapetalae</taxon>
        <taxon>asterids</taxon>
        <taxon>campanulids</taxon>
        <taxon>Asterales</taxon>
        <taxon>Asteraceae</taxon>
        <taxon>Asteroideae</taxon>
        <taxon>Anthemideae</taxon>
        <taxon>Anthemidinae</taxon>
        <taxon>Tanacetum</taxon>
    </lineage>
</organism>
<sequence>MSASMEELIAEHAAAPIPPTSSAYDQAPLGHKAAMIRMRDYIPEEDMPPRRRFVLTAPPPGCDVAESSAVAARPPRAADRAEDVGYVRALQASEHRMMTSIEEVNLRVSYQAQVRRRESEDFYTQLLDARTDRRDIRLEIDVVRGQRTAYETELHEVRQAYLSSEAQNRALLARLETLETHMSRMEWQRQSAEDLAVRQMMRTQVLEARARIDTVEDAGSSC</sequence>
<reference evidence="1" key="1">
    <citation type="journal article" date="2022" name="Int. J. Mol. Sci.">
        <title>Draft Genome of Tanacetum Coccineum: Genomic Comparison of Closely Related Tanacetum-Family Plants.</title>
        <authorList>
            <person name="Yamashiro T."/>
            <person name="Shiraishi A."/>
            <person name="Nakayama K."/>
            <person name="Satake H."/>
        </authorList>
    </citation>
    <scope>NUCLEOTIDE SEQUENCE</scope>
</reference>
<gene>
    <name evidence="1" type="ORF">Tco_1111897</name>
</gene>
<protein>
    <submittedName>
        <fullName evidence="1">Uncharacterized protein</fullName>
    </submittedName>
</protein>
<evidence type="ECO:0000313" key="1">
    <source>
        <dbReference type="EMBL" id="GJU01559.1"/>
    </source>
</evidence>
<reference evidence="1" key="2">
    <citation type="submission" date="2022-01" db="EMBL/GenBank/DDBJ databases">
        <authorList>
            <person name="Yamashiro T."/>
            <person name="Shiraishi A."/>
            <person name="Satake H."/>
            <person name="Nakayama K."/>
        </authorList>
    </citation>
    <scope>NUCLEOTIDE SEQUENCE</scope>
</reference>
<accession>A0ABQ5IRE7</accession>
<proteinExistence type="predicted"/>
<comment type="caution">
    <text evidence="1">The sequence shown here is derived from an EMBL/GenBank/DDBJ whole genome shotgun (WGS) entry which is preliminary data.</text>
</comment>
<evidence type="ECO:0000313" key="2">
    <source>
        <dbReference type="Proteomes" id="UP001151760"/>
    </source>
</evidence>
<dbReference type="Proteomes" id="UP001151760">
    <property type="component" value="Unassembled WGS sequence"/>
</dbReference>
<keyword evidence="2" id="KW-1185">Reference proteome</keyword>
<name>A0ABQ5IRE7_9ASTR</name>